<evidence type="ECO:0000313" key="7">
    <source>
        <dbReference type="Proteomes" id="UP000245771"/>
    </source>
</evidence>
<feature type="transmembrane region" description="Helical" evidence="4">
    <location>
        <begin position="173"/>
        <end position="193"/>
    </location>
</feature>
<dbReference type="InterPro" id="IPR050327">
    <property type="entry name" value="Proton-linked_MCT"/>
</dbReference>
<dbReference type="InterPro" id="IPR020846">
    <property type="entry name" value="MFS_dom"/>
</dbReference>
<evidence type="ECO:0000313" key="6">
    <source>
        <dbReference type="EMBL" id="PWN35873.1"/>
    </source>
</evidence>
<protein>
    <submittedName>
        <fullName evidence="6">MFS general substrate transporter</fullName>
    </submittedName>
</protein>
<feature type="transmembrane region" description="Helical" evidence="4">
    <location>
        <begin position="376"/>
        <end position="398"/>
    </location>
</feature>
<dbReference type="GO" id="GO:0016020">
    <property type="term" value="C:membrane"/>
    <property type="evidence" value="ECO:0007669"/>
    <property type="project" value="UniProtKB-SubCell"/>
</dbReference>
<feature type="transmembrane region" description="Helical" evidence="4">
    <location>
        <begin position="314"/>
        <end position="334"/>
    </location>
</feature>
<dbReference type="InterPro" id="IPR011701">
    <property type="entry name" value="MFS"/>
</dbReference>
<proteinExistence type="inferred from homology"/>
<evidence type="ECO:0000259" key="5">
    <source>
        <dbReference type="PROSITE" id="PS50850"/>
    </source>
</evidence>
<feature type="transmembrane region" description="Helical" evidence="4">
    <location>
        <begin position="83"/>
        <end position="103"/>
    </location>
</feature>
<accession>A0A316VHQ1</accession>
<keyword evidence="4" id="KW-0472">Membrane</keyword>
<feature type="transmembrane region" description="Helical" evidence="4">
    <location>
        <begin position="115"/>
        <end position="140"/>
    </location>
</feature>
<comment type="similarity">
    <text evidence="2">Belongs to the major facilitator superfamily. Monocarboxylate porter (TC 2.A.1.13) family.</text>
</comment>
<feature type="transmembrane region" description="Helical" evidence="4">
    <location>
        <begin position="282"/>
        <end position="302"/>
    </location>
</feature>
<gene>
    <name evidence="6" type="ORF">FA14DRAFT_122755</name>
</gene>
<dbReference type="OrthoDB" id="6509908at2759"/>
<feature type="transmembrane region" description="Helical" evidence="4">
    <location>
        <begin position="247"/>
        <end position="270"/>
    </location>
</feature>
<keyword evidence="4" id="KW-1133">Transmembrane helix</keyword>
<evidence type="ECO:0000256" key="1">
    <source>
        <dbReference type="ARBA" id="ARBA00004141"/>
    </source>
</evidence>
<name>A0A316VHQ1_9BASI</name>
<dbReference type="GO" id="GO:0022857">
    <property type="term" value="F:transmembrane transporter activity"/>
    <property type="evidence" value="ECO:0007669"/>
    <property type="project" value="InterPro"/>
</dbReference>
<organism evidence="6 7">
    <name type="scientific">Meira miltonrushii</name>
    <dbReference type="NCBI Taxonomy" id="1280837"/>
    <lineage>
        <taxon>Eukaryota</taxon>
        <taxon>Fungi</taxon>
        <taxon>Dikarya</taxon>
        <taxon>Basidiomycota</taxon>
        <taxon>Ustilaginomycotina</taxon>
        <taxon>Exobasidiomycetes</taxon>
        <taxon>Exobasidiales</taxon>
        <taxon>Brachybasidiaceae</taxon>
        <taxon>Meira</taxon>
    </lineage>
</organism>
<sequence>MNPAGKLDVEDPYSPSLGRESIKSSETEIPFANFNFPEGGLEAWEVCLGSFLLYFTSFGFQNAFGVFQAYYSNEMAGGPLASPWAISWIGSFQVFMTFFAGLLSSSLLDRMSVKVVVTAGTLIHVTSCMLLSISTTYWAVFLTQGLMQGVGIGILFAPALTCTSHYFNVRRGLALGIVASGSSLGGCCWPIALDRLIHHGPGFGWALRICGFIILAILAAVVPLMNQRLPRAVKRDSFFDWSAFKHTGYDLLLVSQFFVYLGLFFIYYYLPYLGSINGMSANAVFYLASASNGASFFGRILAGLIGDRLGRFNVLTIALLLSATIIYSTIAVVPQRDGQVTASLFVIASCYGLVTGAFFALQAATVVSLVTDVKRVGTWIGMLYGAISLPALFGPPIGSQIFQHHSFPDALAFAGSCVVVGAIFMVASRSTVSKKLWVAV</sequence>
<dbReference type="AlphaFoldDB" id="A0A316VHQ1"/>
<dbReference type="InParanoid" id="A0A316VHQ1"/>
<dbReference type="PANTHER" id="PTHR11360">
    <property type="entry name" value="MONOCARBOXYLATE TRANSPORTER"/>
    <property type="match status" value="1"/>
</dbReference>
<dbReference type="PROSITE" id="PS50850">
    <property type="entry name" value="MFS"/>
    <property type="match status" value="1"/>
</dbReference>
<evidence type="ECO:0000256" key="4">
    <source>
        <dbReference type="SAM" id="Phobius"/>
    </source>
</evidence>
<dbReference type="GeneID" id="37018312"/>
<dbReference type="PANTHER" id="PTHR11360:SF234">
    <property type="entry name" value="MFS-TYPE TRANSPORTER DBAD-RELATED"/>
    <property type="match status" value="1"/>
</dbReference>
<feature type="transmembrane region" description="Helical" evidence="4">
    <location>
        <begin position="146"/>
        <end position="166"/>
    </location>
</feature>
<comment type="subcellular location">
    <subcellularLocation>
        <location evidence="1">Membrane</location>
        <topology evidence="1">Multi-pass membrane protein</topology>
    </subcellularLocation>
</comment>
<evidence type="ECO:0000256" key="2">
    <source>
        <dbReference type="ARBA" id="ARBA00006727"/>
    </source>
</evidence>
<dbReference type="Pfam" id="PF07690">
    <property type="entry name" value="MFS_1"/>
    <property type="match status" value="2"/>
</dbReference>
<feature type="transmembrane region" description="Helical" evidence="4">
    <location>
        <begin position="51"/>
        <end position="71"/>
    </location>
</feature>
<dbReference type="EMBL" id="KZ819603">
    <property type="protein sequence ID" value="PWN35873.1"/>
    <property type="molecule type" value="Genomic_DNA"/>
</dbReference>
<feature type="domain" description="Major facilitator superfamily (MFS) profile" evidence="5">
    <location>
        <begin position="42"/>
        <end position="433"/>
    </location>
</feature>
<dbReference type="Proteomes" id="UP000245771">
    <property type="component" value="Unassembled WGS sequence"/>
</dbReference>
<dbReference type="Gene3D" id="1.20.1250.20">
    <property type="entry name" value="MFS general substrate transporter like domains"/>
    <property type="match status" value="2"/>
</dbReference>
<keyword evidence="4" id="KW-0812">Transmembrane</keyword>
<feature type="transmembrane region" description="Helical" evidence="4">
    <location>
        <begin position="205"/>
        <end position="226"/>
    </location>
</feature>
<feature type="transmembrane region" description="Helical" evidence="4">
    <location>
        <begin position="340"/>
        <end position="364"/>
    </location>
</feature>
<feature type="transmembrane region" description="Helical" evidence="4">
    <location>
        <begin position="410"/>
        <end position="427"/>
    </location>
</feature>
<evidence type="ECO:0000256" key="3">
    <source>
        <dbReference type="SAM" id="MobiDB-lite"/>
    </source>
</evidence>
<reference evidence="6 7" key="1">
    <citation type="journal article" date="2018" name="Mol. Biol. Evol.">
        <title>Broad Genomic Sampling Reveals a Smut Pathogenic Ancestry of the Fungal Clade Ustilaginomycotina.</title>
        <authorList>
            <person name="Kijpornyongpan T."/>
            <person name="Mondo S.J."/>
            <person name="Barry K."/>
            <person name="Sandor L."/>
            <person name="Lee J."/>
            <person name="Lipzen A."/>
            <person name="Pangilinan J."/>
            <person name="LaButti K."/>
            <person name="Hainaut M."/>
            <person name="Henrissat B."/>
            <person name="Grigoriev I.V."/>
            <person name="Spatafora J.W."/>
            <person name="Aime M.C."/>
        </authorList>
    </citation>
    <scope>NUCLEOTIDE SEQUENCE [LARGE SCALE GENOMIC DNA]</scope>
    <source>
        <strain evidence="6 7">MCA 3882</strain>
    </source>
</reference>
<keyword evidence="7" id="KW-1185">Reference proteome</keyword>
<dbReference type="RefSeq" id="XP_025356175.1">
    <property type="nucleotide sequence ID" value="XM_025496531.1"/>
</dbReference>
<dbReference type="InterPro" id="IPR036259">
    <property type="entry name" value="MFS_trans_sf"/>
</dbReference>
<feature type="region of interest" description="Disordered" evidence="3">
    <location>
        <begin position="1"/>
        <end position="21"/>
    </location>
</feature>
<dbReference type="SUPFAM" id="SSF103473">
    <property type="entry name" value="MFS general substrate transporter"/>
    <property type="match status" value="1"/>
</dbReference>